<evidence type="ECO:0000313" key="5">
    <source>
        <dbReference type="EMBL" id="CAF4308967.1"/>
    </source>
</evidence>
<reference evidence="3" key="1">
    <citation type="submission" date="2021-02" db="EMBL/GenBank/DDBJ databases">
        <authorList>
            <person name="Nowell W R."/>
        </authorList>
    </citation>
    <scope>NUCLEOTIDE SEQUENCE</scope>
</reference>
<comment type="caution">
    <text evidence="3">The sequence shown here is derived from an EMBL/GenBank/DDBJ whole genome shotgun (WGS) entry which is preliminary data.</text>
</comment>
<keyword evidence="6" id="KW-1185">Reference proteome</keyword>
<dbReference type="EMBL" id="CAJOBA010008234">
    <property type="protein sequence ID" value="CAF3823480.1"/>
    <property type="molecule type" value="Genomic_DNA"/>
</dbReference>
<name>A0A815MVT3_9BILA</name>
<keyword evidence="1" id="KW-0472">Membrane</keyword>
<organism evidence="3 6">
    <name type="scientific">Didymodactylos carnosus</name>
    <dbReference type="NCBI Taxonomy" id="1234261"/>
    <lineage>
        <taxon>Eukaryota</taxon>
        <taxon>Metazoa</taxon>
        <taxon>Spiralia</taxon>
        <taxon>Gnathifera</taxon>
        <taxon>Rotifera</taxon>
        <taxon>Eurotatoria</taxon>
        <taxon>Bdelloidea</taxon>
        <taxon>Philodinida</taxon>
        <taxon>Philodinidae</taxon>
        <taxon>Didymodactylos</taxon>
    </lineage>
</organism>
<dbReference type="EMBL" id="CAJOBC010083922">
    <property type="protein sequence ID" value="CAF4308967.1"/>
    <property type="molecule type" value="Genomic_DNA"/>
</dbReference>
<dbReference type="EMBL" id="CAJNOK010008222">
    <property type="protein sequence ID" value="CAF1057556.1"/>
    <property type="molecule type" value="Genomic_DNA"/>
</dbReference>
<dbReference type="AlphaFoldDB" id="A0A815MVT3"/>
<feature type="transmembrane region" description="Helical" evidence="1">
    <location>
        <begin position="47"/>
        <end position="74"/>
    </location>
</feature>
<proteinExistence type="predicted"/>
<keyword evidence="1" id="KW-1133">Transmembrane helix</keyword>
<evidence type="ECO:0000313" key="3">
    <source>
        <dbReference type="EMBL" id="CAF1429872.1"/>
    </source>
</evidence>
<dbReference type="Proteomes" id="UP000663829">
    <property type="component" value="Unassembled WGS sequence"/>
</dbReference>
<sequence length="348" mass="41471">MIGRLRHFRIIHFLIAPTIDNHIYLLNSKFKNILLYTLALVNIKRSLFYSVCYIYCYFITYVLILIIILLILIIQNHQRDLHLPIPPLNLSINYCLIIRSSNSHSFDKLIQIIEQESIGWPNVHIAIYNSSLQDEIFFNYDYPIIQTSSDDYTLNSLLNINAKFINRSKVNLDYSLALEYCYSTKISIKSKCTTIMKPFDYTITLEENVILTKNIFHKIEQTVMMYGICHQWLAWTLFHDNNHLSHQLYKHGDRYKHKIHRKAFIWCNLQLPAFIAYIRLKHRLQSFDDNIRNYIEQFSFKIYVTVPNLVEEVKEENVIINEKFILNRKRNDGKCALIIIMKHPLLNF</sequence>
<evidence type="ECO:0000313" key="4">
    <source>
        <dbReference type="EMBL" id="CAF3823480.1"/>
    </source>
</evidence>
<dbReference type="Proteomes" id="UP000681722">
    <property type="component" value="Unassembled WGS sequence"/>
</dbReference>
<keyword evidence="1" id="KW-0812">Transmembrane</keyword>
<protein>
    <submittedName>
        <fullName evidence="3">Uncharacterized protein</fullName>
    </submittedName>
</protein>
<gene>
    <name evidence="3" type="ORF">GPM918_LOCUS33964</name>
    <name evidence="2" type="ORF">OVA965_LOCUS17249</name>
    <name evidence="5" type="ORF">SRO942_LOCUS34659</name>
    <name evidence="4" type="ORF">TMI583_LOCUS17256</name>
</gene>
<evidence type="ECO:0000256" key="1">
    <source>
        <dbReference type="SAM" id="Phobius"/>
    </source>
</evidence>
<accession>A0A815MVT3</accession>
<evidence type="ECO:0000313" key="6">
    <source>
        <dbReference type="Proteomes" id="UP000663829"/>
    </source>
</evidence>
<dbReference type="EMBL" id="CAJNOQ010018488">
    <property type="protein sequence ID" value="CAF1429872.1"/>
    <property type="molecule type" value="Genomic_DNA"/>
</dbReference>
<dbReference type="Proteomes" id="UP000677228">
    <property type="component" value="Unassembled WGS sequence"/>
</dbReference>
<dbReference type="Proteomes" id="UP000682733">
    <property type="component" value="Unassembled WGS sequence"/>
</dbReference>
<evidence type="ECO:0000313" key="2">
    <source>
        <dbReference type="EMBL" id="CAF1057556.1"/>
    </source>
</evidence>